<feature type="domain" description="C2H2-type" evidence="7">
    <location>
        <begin position="359"/>
        <end position="387"/>
    </location>
</feature>
<keyword evidence="2" id="KW-0677">Repeat</keyword>
<accession>A0A8S9Z3S9</accession>
<sequence length="584" mass="64179">MLLQVAHCVSTMDRCACSDKPTTSLSFDCASSVDLDYFPNTEPTVVQDESDQEKIWSCMFDYGSFPVISFACLPIRVQHMIGHLVCKSVCPVFTLATSALGQWCLVQLVENAVTEQLTPTASVPDVEASSESERCPSAPTSLPVDSNSANRFALDRSANVLPNLTVQLNRFTVAEFAGACVTFQYDSCDAAGAWPCPFCEVSFSSGKLKLNHLCVHVRANAEELLKKHLRLHIELRFCLDCVTLLPNSTKEAEPGSQIQHNCNQLISHTRKSAIKRPDASNRLLSPESGCATPVPLVTNHEASKPSVSSICRSRRKQLISVVTSSKGAKSQSSIVNIVTGDVRNPCPVVQKPGEQTILRICTSCNIAFKTSVQYQQHLKNVHRGFRFLCPDCNTSFSTKGNLTTHFREVHNLSNEFRCSLCEKLFSNKFNLNRHVRLTHGCQQHRVDVNIESVRDSSSCCNPCSDREVNRAELEQQDSYSTVTVQNSVSPDCATKVSHEEQPRGFYLFLSNTESGKPSNSFQSVRLINPCNAAAHTMPQPALVAEVQLTPCSPSCPDAQYGPCSRAWHKSVLVSTGVPTSSSHQ</sequence>
<dbReference type="GO" id="GO:0010468">
    <property type="term" value="P:regulation of gene expression"/>
    <property type="evidence" value="ECO:0007669"/>
    <property type="project" value="TreeGrafter"/>
</dbReference>
<evidence type="ECO:0000256" key="4">
    <source>
        <dbReference type="ARBA" id="ARBA00022833"/>
    </source>
</evidence>
<keyword evidence="9" id="KW-1185">Reference proteome</keyword>
<dbReference type="Gene3D" id="3.30.160.60">
    <property type="entry name" value="Classic Zinc Finger"/>
    <property type="match status" value="2"/>
</dbReference>
<evidence type="ECO:0000256" key="3">
    <source>
        <dbReference type="ARBA" id="ARBA00022771"/>
    </source>
</evidence>
<organism evidence="8 9">
    <name type="scientific">Paragonimus skrjabini miyazakii</name>
    <dbReference type="NCBI Taxonomy" id="59628"/>
    <lineage>
        <taxon>Eukaryota</taxon>
        <taxon>Metazoa</taxon>
        <taxon>Spiralia</taxon>
        <taxon>Lophotrochozoa</taxon>
        <taxon>Platyhelminthes</taxon>
        <taxon>Trematoda</taxon>
        <taxon>Digenea</taxon>
        <taxon>Plagiorchiida</taxon>
        <taxon>Troglotremata</taxon>
        <taxon>Troglotrematidae</taxon>
        <taxon>Paragonimus</taxon>
    </lineage>
</organism>
<comment type="caution">
    <text evidence="8">The sequence shown here is derived from an EMBL/GenBank/DDBJ whole genome shotgun (WGS) entry which is preliminary data.</text>
</comment>
<dbReference type="PROSITE" id="PS50157">
    <property type="entry name" value="ZINC_FINGER_C2H2_2"/>
    <property type="match status" value="3"/>
</dbReference>
<evidence type="ECO:0000313" key="9">
    <source>
        <dbReference type="Proteomes" id="UP000822476"/>
    </source>
</evidence>
<evidence type="ECO:0000256" key="6">
    <source>
        <dbReference type="SAM" id="MobiDB-lite"/>
    </source>
</evidence>
<dbReference type="InterPro" id="IPR050688">
    <property type="entry name" value="Zinc_finger/UBP_domain"/>
</dbReference>
<proteinExistence type="predicted"/>
<dbReference type="SMART" id="SM00355">
    <property type="entry name" value="ZnF_C2H2"/>
    <property type="match status" value="4"/>
</dbReference>
<dbReference type="EMBL" id="JTDE01000408">
    <property type="protein sequence ID" value="KAF7261354.1"/>
    <property type="molecule type" value="Genomic_DNA"/>
</dbReference>
<dbReference type="InterPro" id="IPR036236">
    <property type="entry name" value="Znf_C2H2_sf"/>
</dbReference>
<dbReference type="PANTHER" id="PTHR24403">
    <property type="entry name" value="ZINC FINGER PROTEIN"/>
    <property type="match status" value="1"/>
</dbReference>
<dbReference type="OrthoDB" id="10004641at2759"/>
<feature type="domain" description="C2H2-type" evidence="7">
    <location>
        <begin position="387"/>
        <end position="415"/>
    </location>
</feature>
<name>A0A8S9Z3S9_9TREM</name>
<feature type="region of interest" description="Disordered" evidence="6">
    <location>
        <begin position="120"/>
        <end position="143"/>
    </location>
</feature>
<evidence type="ECO:0000259" key="7">
    <source>
        <dbReference type="PROSITE" id="PS50157"/>
    </source>
</evidence>
<dbReference type="Proteomes" id="UP000822476">
    <property type="component" value="Unassembled WGS sequence"/>
</dbReference>
<dbReference type="SUPFAM" id="SSF57667">
    <property type="entry name" value="beta-beta-alpha zinc fingers"/>
    <property type="match status" value="1"/>
</dbReference>
<evidence type="ECO:0000256" key="1">
    <source>
        <dbReference type="ARBA" id="ARBA00022723"/>
    </source>
</evidence>
<dbReference type="Pfam" id="PF12874">
    <property type="entry name" value="zf-met"/>
    <property type="match status" value="1"/>
</dbReference>
<protein>
    <recommendedName>
        <fullName evidence="7">C2H2-type domain-containing protein</fullName>
    </recommendedName>
</protein>
<dbReference type="GO" id="GO:0005634">
    <property type="term" value="C:nucleus"/>
    <property type="evidence" value="ECO:0007669"/>
    <property type="project" value="TreeGrafter"/>
</dbReference>
<dbReference type="PROSITE" id="PS00028">
    <property type="entry name" value="ZINC_FINGER_C2H2_1"/>
    <property type="match status" value="4"/>
</dbReference>
<keyword evidence="1" id="KW-0479">Metal-binding</keyword>
<evidence type="ECO:0000256" key="5">
    <source>
        <dbReference type="PROSITE-ProRule" id="PRU00042"/>
    </source>
</evidence>
<dbReference type="AlphaFoldDB" id="A0A8S9Z3S9"/>
<dbReference type="InterPro" id="IPR013087">
    <property type="entry name" value="Znf_C2H2_type"/>
</dbReference>
<evidence type="ECO:0000313" key="8">
    <source>
        <dbReference type="EMBL" id="KAF7261354.1"/>
    </source>
</evidence>
<dbReference type="Pfam" id="PF00096">
    <property type="entry name" value="zf-C2H2"/>
    <property type="match status" value="2"/>
</dbReference>
<feature type="domain" description="C2H2-type" evidence="7">
    <location>
        <begin position="416"/>
        <end position="444"/>
    </location>
</feature>
<reference evidence="8" key="1">
    <citation type="submission" date="2019-07" db="EMBL/GenBank/DDBJ databases">
        <title>Annotation for the trematode Paragonimus miyazaki's.</title>
        <authorList>
            <person name="Choi Y.-J."/>
        </authorList>
    </citation>
    <scope>NUCLEOTIDE SEQUENCE</scope>
    <source>
        <strain evidence="8">Japan</strain>
    </source>
</reference>
<dbReference type="GO" id="GO:0008270">
    <property type="term" value="F:zinc ion binding"/>
    <property type="evidence" value="ECO:0007669"/>
    <property type="project" value="UniProtKB-KW"/>
</dbReference>
<keyword evidence="4" id="KW-0862">Zinc</keyword>
<dbReference type="PANTHER" id="PTHR24403:SF67">
    <property type="entry name" value="FI01116P-RELATED"/>
    <property type="match status" value="1"/>
</dbReference>
<gene>
    <name evidence="8" type="ORF">EG68_01186</name>
</gene>
<evidence type="ECO:0000256" key="2">
    <source>
        <dbReference type="ARBA" id="ARBA00022737"/>
    </source>
</evidence>
<keyword evidence="3 5" id="KW-0863">Zinc-finger</keyword>